<dbReference type="HOGENOM" id="CLU_018542_0_0_1"/>
<dbReference type="GeneID" id="27309128"/>
<protein>
    <recommendedName>
        <fullName evidence="2">UspA domain-containing protein</fullName>
    </recommendedName>
</protein>
<dbReference type="VEuPathDB" id="FungiDB:PV09_01155"/>
<feature type="region of interest" description="Disordered" evidence="1">
    <location>
        <begin position="1"/>
        <end position="116"/>
    </location>
</feature>
<dbReference type="STRING" id="253628.A0A0D1Z5G9"/>
<dbReference type="EMBL" id="KN847531">
    <property type="protein sequence ID" value="KIW08227.1"/>
    <property type="molecule type" value="Genomic_DNA"/>
</dbReference>
<feature type="compositionally biased region" description="Polar residues" evidence="1">
    <location>
        <begin position="426"/>
        <end position="438"/>
    </location>
</feature>
<dbReference type="PANTHER" id="PTHR47815:SF1">
    <property type="entry name" value="UNIVERSAL STRESS PROTEIN A FAMILY PROTEIN C25B2.10"/>
    <property type="match status" value="1"/>
</dbReference>
<feature type="compositionally biased region" description="Polar residues" evidence="1">
    <location>
        <begin position="30"/>
        <end position="45"/>
    </location>
</feature>
<dbReference type="InParanoid" id="A0A0D1Z5G9"/>
<organism evidence="3 4">
    <name type="scientific">Verruconis gallopava</name>
    <dbReference type="NCBI Taxonomy" id="253628"/>
    <lineage>
        <taxon>Eukaryota</taxon>
        <taxon>Fungi</taxon>
        <taxon>Dikarya</taxon>
        <taxon>Ascomycota</taxon>
        <taxon>Pezizomycotina</taxon>
        <taxon>Dothideomycetes</taxon>
        <taxon>Pleosporomycetidae</taxon>
        <taxon>Venturiales</taxon>
        <taxon>Sympoventuriaceae</taxon>
        <taxon>Verruconis</taxon>
    </lineage>
</organism>
<feature type="region of interest" description="Disordered" evidence="1">
    <location>
        <begin position="287"/>
        <end position="308"/>
    </location>
</feature>
<dbReference type="AlphaFoldDB" id="A0A0D1Z5G9"/>
<sequence length="451" mass="49425">MDPNSTSPTSVSPGSQPVDVGKLASAGEISPTTQPVTDPPASQGTHDAGAVKWPGAPLELPSSATVSLDNIRDARKPSIQIKPHSVMSGEPKKRPSSQRRRLSSPPPPPVFRSRVSFDTFEIPDKKEEPTTEPPSFTLNSKHKDYEYNKRSRTFLCGLDSNDYSEYALEWLIDELVDDGDEVVCLRVLDPEVAKDRLPASRYREEAEMVMRSIEKKNHENKAINLILEFSVGKVERVIKRMIEFYEPAILIVGTRGRSLGGFQGLLPGSISKFCLQNSAVPVIVVRPNMQRSRGKRKRQQDPTRQGYRDLLDRAGFEGHILDEKNRYSVDYLGGKEEERPASTDESAAVAAAIGFRKQERSASKGSPLTKVESATTDVTTTTESEAGSESGNARLMKSPEMIGLESPELSGESAFGDDDTEGEGPSTPSSPETLSRQAPNVIVRRATGELE</sequence>
<feature type="domain" description="UspA" evidence="2">
    <location>
        <begin position="152"/>
        <end position="286"/>
    </location>
</feature>
<name>A0A0D1Z5G9_9PEZI</name>
<keyword evidence="4" id="KW-1185">Reference proteome</keyword>
<evidence type="ECO:0000313" key="3">
    <source>
        <dbReference type="EMBL" id="KIW08227.1"/>
    </source>
</evidence>
<dbReference type="InterPro" id="IPR006015">
    <property type="entry name" value="Universal_stress_UspA"/>
</dbReference>
<dbReference type="InterPro" id="IPR006016">
    <property type="entry name" value="UspA"/>
</dbReference>
<feature type="region of interest" description="Disordered" evidence="1">
    <location>
        <begin position="357"/>
        <end position="451"/>
    </location>
</feature>
<dbReference type="Proteomes" id="UP000053259">
    <property type="component" value="Unassembled WGS sequence"/>
</dbReference>
<dbReference type="InterPro" id="IPR014729">
    <property type="entry name" value="Rossmann-like_a/b/a_fold"/>
</dbReference>
<evidence type="ECO:0000256" key="1">
    <source>
        <dbReference type="SAM" id="MobiDB-lite"/>
    </source>
</evidence>
<accession>A0A0D1Z5G9</accession>
<dbReference type="PANTHER" id="PTHR47815">
    <property type="entry name" value="UNIVERSAL STRESS PROTEIN A FAMILY PROTEIN C25B2.10"/>
    <property type="match status" value="1"/>
</dbReference>
<evidence type="ECO:0000313" key="4">
    <source>
        <dbReference type="Proteomes" id="UP000053259"/>
    </source>
</evidence>
<feature type="compositionally biased region" description="Polar residues" evidence="1">
    <location>
        <begin position="1"/>
        <end position="15"/>
    </location>
</feature>
<evidence type="ECO:0000259" key="2">
    <source>
        <dbReference type="Pfam" id="PF00582"/>
    </source>
</evidence>
<feature type="compositionally biased region" description="Low complexity" evidence="1">
    <location>
        <begin position="369"/>
        <end position="391"/>
    </location>
</feature>
<dbReference type="CDD" id="cd23659">
    <property type="entry name" value="USP_At3g01520-like"/>
    <property type="match status" value="1"/>
</dbReference>
<dbReference type="OrthoDB" id="843225at2759"/>
<dbReference type="PRINTS" id="PR01438">
    <property type="entry name" value="UNVRSLSTRESS"/>
</dbReference>
<reference evidence="3 4" key="1">
    <citation type="submission" date="2015-01" db="EMBL/GenBank/DDBJ databases">
        <title>The Genome Sequence of Ochroconis gallopava CBS43764.</title>
        <authorList>
            <consortium name="The Broad Institute Genomics Platform"/>
            <person name="Cuomo C."/>
            <person name="de Hoog S."/>
            <person name="Gorbushina A."/>
            <person name="Stielow B."/>
            <person name="Teixiera M."/>
            <person name="Abouelleil A."/>
            <person name="Chapman S.B."/>
            <person name="Priest M."/>
            <person name="Young S.K."/>
            <person name="Wortman J."/>
            <person name="Nusbaum C."/>
            <person name="Birren B."/>
        </authorList>
    </citation>
    <scope>NUCLEOTIDE SEQUENCE [LARGE SCALE GENOMIC DNA]</scope>
    <source>
        <strain evidence="3 4">CBS 43764</strain>
    </source>
</reference>
<dbReference type="SUPFAM" id="SSF52402">
    <property type="entry name" value="Adenine nucleotide alpha hydrolases-like"/>
    <property type="match status" value="1"/>
</dbReference>
<gene>
    <name evidence="3" type="ORF">PV09_01155</name>
</gene>
<dbReference type="RefSeq" id="XP_016218096.1">
    <property type="nucleotide sequence ID" value="XM_016354001.1"/>
</dbReference>
<dbReference type="Pfam" id="PF00582">
    <property type="entry name" value="Usp"/>
    <property type="match status" value="1"/>
</dbReference>
<dbReference type="Gene3D" id="3.40.50.620">
    <property type="entry name" value="HUPs"/>
    <property type="match status" value="1"/>
</dbReference>
<proteinExistence type="predicted"/>